<dbReference type="InParanoid" id="K7K2N4"/>
<dbReference type="EMBL" id="CM000834">
    <property type="protein sequence ID" value="KRH75407.1"/>
    <property type="molecule type" value="Genomic_DNA"/>
</dbReference>
<dbReference type="InterPro" id="IPR056592">
    <property type="entry name" value="Beta-prop_At3g26010-like"/>
</dbReference>
<dbReference type="Pfam" id="PF00646">
    <property type="entry name" value="F-box"/>
    <property type="match status" value="1"/>
</dbReference>
<dbReference type="Pfam" id="PF24750">
    <property type="entry name" value="b-prop_At3g26010-like"/>
    <property type="match status" value="1"/>
</dbReference>
<dbReference type="PANTHER" id="PTHR35546">
    <property type="entry name" value="F-BOX PROTEIN INTERACTION DOMAIN PROTEIN-RELATED"/>
    <property type="match status" value="1"/>
</dbReference>
<dbReference type="Gene3D" id="1.20.1280.50">
    <property type="match status" value="1"/>
</dbReference>
<evidence type="ECO:0000259" key="1">
    <source>
        <dbReference type="PROSITE" id="PS50181"/>
    </source>
</evidence>
<dbReference type="InterPro" id="IPR055290">
    <property type="entry name" value="At3g26010-like"/>
</dbReference>
<evidence type="ECO:0000313" key="4">
    <source>
        <dbReference type="Proteomes" id="UP000008827"/>
    </source>
</evidence>
<dbReference type="SUPFAM" id="SSF81383">
    <property type="entry name" value="F-box domain"/>
    <property type="match status" value="1"/>
</dbReference>
<dbReference type="OMA" id="VCCRSIF"/>
<dbReference type="EnsemblPlants" id="KRH75407">
    <property type="protein sequence ID" value="KRH75407"/>
    <property type="gene ID" value="GLYMA_01G083900"/>
</dbReference>
<reference evidence="2" key="3">
    <citation type="submission" date="2018-07" db="EMBL/GenBank/DDBJ databases">
        <title>WGS assembly of Glycine max.</title>
        <authorList>
            <person name="Schmutz J."/>
            <person name="Cannon S."/>
            <person name="Schlueter J."/>
            <person name="Ma J."/>
            <person name="Mitros T."/>
            <person name="Nelson W."/>
            <person name="Hyten D."/>
            <person name="Song Q."/>
            <person name="Thelen J."/>
            <person name="Cheng J."/>
            <person name="Xu D."/>
            <person name="Hellsten U."/>
            <person name="May G."/>
            <person name="Yu Y."/>
            <person name="Sakurai T."/>
            <person name="Umezawa T."/>
            <person name="Bhattacharyya M."/>
            <person name="Sandhu D."/>
            <person name="Valliyodan B."/>
            <person name="Lindquist E."/>
            <person name="Peto M."/>
            <person name="Grant D."/>
            <person name="Shu S."/>
            <person name="Goodstein D."/>
            <person name="Barry K."/>
            <person name="Futrell-Griggs M."/>
            <person name="Abernathy B."/>
            <person name="Du J."/>
            <person name="Tian Z."/>
            <person name="Zhu L."/>
            <person name="Gill N."/>
            <person name="Joshi T."/>
            <person name="Libault M."/>
            <person name="Sethuraman A."/>
            <person name="Zhang X."/>
            <person name="Shinozaki K."/>
            <person name="Nguyen H."/>
            <person name="Wing R."/>
            <person name="Cregan P."/>
            <person name="Specht J."/>
            <person name="Grimwood J."/>
            <person name="Rokhsar D."/>
            <person name="Stacey G."/>
            <person name="Shoemaker R."/>
            <person name="Jackson S."/>
        </authorList>
    </citation>
    <scope>NUCLEOTIDE SEQUENCE</scope>
    <source>
        <tissue evidence="2">Callus</tissue>
    </source>
</reference>
<dbReference type="PaxDb" id="3847-GLYMA01G20970.2"/>
<dbReference type="HOGENOM" id="CLU_732395_0_0_1"/>
<dbReference type="InterPro" id="IPR001810">
    <property type="entry name" value="F-box_dom"/>
</dbReference>
<proteinExistence type="predicted"/>
<evidence type="ECO:0000313" key="2">
    <source>
        <dbReference type="EMBL" id="KRH75407.1"/>
    </source>
</evidence>
<reference evidence="3" key="2">
    <citation type="submission" date="2018-02" db="UniProtKB">
        <authorList>
            <consortium name="EnsemblPlants"/>
        </authorList>
    </citation>
    <scope>IDENTIFICATION</scope>
    <source>
        <strain evidence="3">Williams 82</strain>
    </source>
</reference>
<keyword evidence="4" id="KW-1185">Reference proteome</keyword>
<dbReference type="PANTHER" id="PTHR35546:SF21">
    <property type="entry name" value="F-BOX DOMAIN-CONTAINING PROTEIN"/>
    <property type="match status" value="1"/>
</dbReference>
<dbReference type="PROSITE" id="PS50181">
    <property type="entry name" value="FBOX"/>
    <property type="match status" value="1"/>
</dbReference>
<name>K7K2N4_SOYBN</name>
<dbReference type="SMART" id="SM00256">
    <property type="entry name" value="FBOX"/>
    <property type="match status" value="1"/>
</dbReference>
<sequence>MKKVDRFLNSGILIEILSHVPAKDLLSLKRVCKEWHHVISSRCFVEAQLQRTKEEALNGFIFQEKFMWCNEDIKTISYISVEVTTKGGSKVNQKVFDFLPEDVVMMASCKGGNNCLRSMVLALAFDFDPSKGFVEKFKLVRVKLVEVEGEEEEAQEEEEEGEGELFITFELYSSEKGAWKTCNEICQCYNMINNGGIYIGGVMHWLNGDNVLTFNVENELSWLVLAPVPASEFMMVPEACIGESEGRLHYVVVSEQGVHVWCLEDYYDYKWAIVYCKPLEEIEGEWPLFLNLKSHALEKVNGPWVNPLAFKDGLLLIKVCVSLYLFDVKNNSMTKACSIQDLKSQCMFNPTVIAHSLSLVHLSPA</sequence>
<gene>
    <name evidence="2" type="ORF">GLYMA_01G083900</name>
</gene>
<reference evidence="2 3" key="1">
    <citation type="journal article" date="2010" name="Nature">
        <title>Genome sequence of the palaeopolyploid soybean.</title>
        <authorList>
            <person name="Schmutz J."/>
            <person name="Cannon S.B."/>
            <person name="Schlueter J."/>
            <person name="Ma J."/>
            <person name="Mitros T."/>
            <person name="Nelson W."/>
            <person name="Hyten D.L."/>
            <person name="Song Q."/>
            <person name="Thelen J.J."/>
            <person name="Cheng J."/>
            <person name="Xu D."/>
            <person name="Hellsten U."/>
            <person name="May G.D."/>
            <person name="Yu Y."/>
            <person name="Sakurai T."/>
            <person name="Umezawa T."/>
            <person name="Bhattacharyya M.K."/>
            <person name="Sandhu D."/>
            <person name="Valliyodan B."/>
            <person name="Lindquist E."/>
            <person name="Peto M."/>
            <person name="Grant D."/>
            <person name="Shu S."/>
            <person name="Goodstein D."/>
            <person name="Barry K."/>
            <person name="Futrell-Griggs M."/>
            <person name="Abernathy B."/>
            <person name="Du J."/>
            <person name="Tian Z."/>
            <person name="Zhu L."/>
            <person name="Gill N."/>
            <person name="Joshi T."/>
            <person name="Libault M."/>
            <person name="Sethuraman A."/>
            <person name="Zhang X.-C."/>
            <person name="Shinozaki K."/>
            <person name="Nguyen H.T."/>
            <person name="Wing R.A."/>
            <person name="Cregan P."/>
            <person name="Specht J."/>
            <person name="Grimwood J."/>
            <person name="Rokhsar D."/>
            <person name="Stacey G."/>
            <person name="Shoemaker R.C."/>
            <person name="Jackson S.A."/>
        </authorList>
    </citation>
    <scope>NUCLEOTIDE SEQUENCE [LARGE SCALE GENOMIC DNA]</scope>
    <source>
        <strain evidence="3">cv. Williams 82</strain>
        <tissue evidence="2">Callus</tissue>
    </source>
</reference>
<dbReference type="AlphaFoldDB" id="K7K2N4"/>
<dbReference type="InterPro" id="IPR036047">
    <property type="entry name" value="F-box-like_dom_sf"/>
</dbReference>
<dbReference type="Proteomes" id="UP000008827">
    <property type="component" value="Chromosome 1"/>
</dbReference>
<organism evidence="3">
    <name type="scientific">Glycine max</name>
    <name type="common">Soybean</name>
    <name type="synonym">Glycine hispida</name>
    <dbReference type="NCBI Taxonomy" id="3847"/>
    <lineage>
        <taxon>Eukaryota</taxon>
        <taxon>Viridiplantae</taxon>
        <taxon>Streptophyta</taxon>
        <taxon>Embryophyta</taxon>
        <taxon>Tracheophyta</taxon>
        <taxon>Spermatophyta</taxon>
        <taxon>Magnoliopsida</taxon>
        <taxon>eudicotyledons</taxon>
        <taxon>Gunneridae</taxon>
        <taxon>Pentapetalae</taxon>
        <taxon>rosids</taxon>
        <taxon>fabids</taxon>
        <taxon>Fabales</taxon>
        <taxon>Fabaceae</taxon>
        <taxon>Papilionoideae</taxon>
        <taxon>50 kb inversion clade</taxon>
        <taxon>NPAAA clade</taxon>
        <taxon>indigoferoid/millettioid clade</taxon>
        <taxon>Phaseoleae</taxon>
        <taxon>Glycine</taxon>
        <taxon>Glycine subgen. Soja</taxon>
    </lineage>
</organism>
<accession>K7K2N4</accession>
<protein>
    <recommendedName>
        <fullName evidence="1">F-box domain-containing protein</fullName>
    </recommendedName>
</protein>
<evidence type="ECO:0000313" key="3">
    <source>
        <dbReference type="EnsemblPlants" id="KRH75407"/>
    </source>
</evidence>
<dbReference type="Gramene" id="KRH75407">
    <property type="protein sequence ID" value="KRH75407"/>
    <property type="gene ID" value="GLYMA_01G083900"/>
</dbReference>
<feature type="domain" description="F-box" evidence="1">
    <location>
        <begin position="8"/>
        <end position="52"/>
    </location>
</feature>
<dbReference type="eggNOG" id="ENOG502QWH8">
    <property type="taxonomic scope" value="Eukaryota"/>
</dbReference>